<reference evidence="1" key="2">
    <citation type="journal article" date="2021" name="PeerJ">
        <title>Extensive microbial diversity within the chicken gut microbiome revealed by metagenomics and culture.</title>
        <authorList>
            <person name="Gilroy R."/>
            <person name="Ravi A."/>
            <person name="Getino M."/>
            <person name="Pursley I."/>
            <person name="Horton D.L."/>
            <person name="Alikhan N.F."/>
            <person name="Baker D."/>
            <person name="Gharbi K."/>
            <person name="Hall N."/>
            <person name="Watson M."/>
            <person name="Adriaenssens E.M."/>
            <person name="Foster-Nyarko E."/>
            <person name="Jarju S."/>
            <person name="Secka A."/>
            <person name="Antonio M."/>
            <person name="Oren A."/>
            <person name="Chaudhuri R.R."/>
            <person name="La Ragione R."/>
            <person name="Hildebrand F."/>
            <person name="Pallen M.J."/>
        </authorList>
    </citation>
    <scope>NUCLEOTIDE SEQUENCE</scope>
    <source>
        <strain evidence="1">1063</strain>
    </source>
</reference>
<organism evidence="1 2">
    <name type="scientific">Candidatus Limadaptatus stercorigallinarum</name>
    <dbReference type="NCBI Taxonomy" id="2840845"/>
    <lineage>
        <taxon>Bacteria</taxon>
        <taxon>Bacillati</taxon>
        <taxon>Bacillota</taxon>
        <taxon>Clostridia</taxon>
        <taxon>Eubacteriales</taxon>
        <taxon>Candidatus Limadaptatus</taxon>
    </lineage>
</organism>
<protein>
    <submittedName>
        <fullName evidence="1">Uncharacterized protein</fullName>
    </submittedName>
</protein>
<proteinExistence type="predicted"/>
<comment type="caution">
    <text evidence="1">The sequence shown here is derived from an EMBL/GenBank/DDBJ whole genome shotgun (WGS) entry which is preliminary data.</text>
</comment>
<reference evidence="1" key="1">
    <citation type="submission" date="2020-10" db="EMBL/GenBank/DDBJ databases">
        <authorList>
            <person name="Gilroy R."/>
        </authorList>
    </citation>
    <scope>NUCLEOTIDE SEQUENCE</scope>
    <source>
        <strain evidence="1">1063</strain>
    </source>
</reference>
<evidence type="ECO:0000313" key="2">
    <source>
        <dbReference type="Proteomes" id="UP000824088"/>
    </source>
</evidence>
<dbReference type="EMBL" id="DVMN01000029">
    <property type="protein sequence ID" value="HIU20943.1"/>
    <property type="molecule type" value="Genomic_DNA"/>
</dbReference>
<evidence type="ECO:0000313" key="1">
    <source>
        <dbReference type="EMBL" id="HIU20943.1"/>
    </source>
</evidence>
<sequence length="293" mass="30869">MKAQSIKNFAIRITVFALLLAVALGATYFLFAAIGQAGTDVAQAEEKRYCDSSYLGAGSYVTQTETVSYATKSTSRNTIGSSFPAYYNTVASVTDNCAGVAGAILMGYYDRYHADLIPGTATGSGRFSYKYFEQSQIQSYVQAVINGFYDLMNVGQDAAGASRQDYIDGLTSYVASKGLSISFGSVMTGGAIDLAKLDTAISADRPVSIFMSGFGITTSITDNGSSAVYTKRVYAGSAHIMIVYGYENVEYYNAAGQLVATKLNLLVSTGLANVSGYVTVGTGTIDAADYAAI</sequence>
<dbReference type="Proteomes" id="UP000824088">
    <property type="component" value="Unassembled WGS sequence"/>
</dbReference>
<accession>A0A9D1HSJ9</accession>
<name>A0A9D1HSJ9_9FIRM</name>
<dbReference type="AlphaFoldDB" id="A0A9D1HSJ9"/>
<gene>
    <name evidence="1" type="ORF">IAD51_01710</name>
</gene>